<feature type="region of interest" description="Disordered" evidence="1">
    <location>
        <begin position="220"/>
        <end position="259"/>
    </location>
</feature>
<gene>
    <name evidence="2" type="ORF">Ahy_A06g030451</name>
</gene>
<protein>
    <recommendedName>
        <fullName evidence="4">C2 NT-type domain-containing protein</fullName>
    </recommendedName>
</protein>
<dbReference type="Gramene" id="arahy.Tifrunner.gnm2.ann2.Ah06g393700.1">
    <property type="protein sequence ID" value="arahy.Tifrunner.gnm2.ann2.Ah06g393700.1-CDS"/>
    <property type="gene ID" value="arahy.Tifrunner.gnm2.ann2.Ah06g393700"/>
</dbReference>
<dbReference type="PANTHER" id="PTHR31182:SF17">
    <property type="entry name" value="EEIG1_EHBP1 PROTEIN AMINO-TERMINAL DOMAIN PROTEIN"/>
    <property type="match status" value="1"/>
</dbReference>
<keyword evidence="3" id="KW-1185">Reference proteome</keyword>
<evidence type="ECO:0000313" key="3">
    <source>
        <dbReference type="Proteomes" id="UP000289738"/>
    </source>
</evidence>
<reference evidence="2 3" key="1">
    <citation type="submission" date="2019-01" db="EMBL/GenBank/DDBJ databases">
        <title>Sequencing of cultivated peanut Arachis hypogaea provides insights into genome evolution and oil improvement.</title>
        <authorList>
            <person name="Chen X."/>
        </authorList>
    </citation>
    <scope>NUCLEOTIDE SEQUENCE [LARGE SCALE GENOMIC DNA]</scope>
    <source>
        <strain evidence="3">cv. Fuhuasheng</strain>
        <tissue evidence="2">Leaves</tissue>
    </source>
</reference>
<name>A0A445CWA4_ARAHY</name>
<evidence type="ECO:0000313" key="2">
    <source>
        <dbReference type="EMBL" id="RYR55202.1"/>
    </source>
</evidence>
<proteinExistence type="predicted"/>
<accession>A0A445CWA4</accession>
<dbReference type="STRING" id="3818.A0A445CWA4"/>
<dbReference type="Proteomes" id="UP000289738">
    <property type="component" value="Chromosome A06"/>
</dbReference>
<dbReference type="OrthoDB" id="733571at2759"/>
<dbReference type="PANTHER" id="PTHR31182">
    <property type="entry name" value="C2 NT-TYPE DOMAIN-CONTAINING PROTEIN"/>
    <property type="match status" value="1"/>
</dbReference>
<sequence>MKKMKMKWQKKDKYVVKLNQLKLELGTFGTDNNVNNMFVIQVMGTATQKVKASSSSSSIWRSTLFPFLHGITKPAYTHNTTIKTFLSSEEPTTVTWYARDLSGFQLALKDNRSSIGACHVEFHILHGEDDAGECKANNMVVAGEVSMDVTMEEITKSNSQLLHKTLPIQLNLHGLHIKSTLSVSLSIMDLRNFHDYLPRTFENMGEVENKQRVIEMVEFDQRTQRNPYESDGSTEFDSDESTIESTSSSSDSSSSNGSYYGGSRVNRNGSMLAWSRSFKECWRSIAAKRKQETFTSHLTSSMGWENMEVKSRDGNSKLKTNVLFASFDQRSKEASGDSACSALAVFIAHWFLHSNKDLPTRSQFDRLITQGSSEWRRLCKIGSYLKLFPDKHFDLETILEANLRPLIVLPSESYTGFFAPEKFRCLQGAMSFDEIWDEISRASNESRVYIVSWKDHFFVLKVEEDAYYIIDTLGERLFQGCKRAFILKFDGSSLMHSKVEKMENENGNEPSKKIVCKGKECCKEFIKLFLAAMPLRQLEEEESKGNVSTTNSYLHRFLQIDVHFCSSSSLY</sequence>
<feature type="compositionally biased region" description="Acidic residues" evidence="1">
    <location>
        <begin position="232"/>
        <end position="242"/>
    </location>
</feature>
<comment type="caution">
    <text evidence="2">The sequence shown here is derived from an EMBL/GenBank/DDBJ whole genome shotgun (WGS) entry which is preliminary data.</text>
</comment>
<organism evidence="2 3">
    <name type="scientific">Arachis hypogaea</name>
    <name type="common">Peanut</name>
    <dbReference type="NCBI Taxonomy" id="3818"/>
    <lineage>
        <taxon>Eukaryota</taxon>
        <taxon>Viridiplantae</taxon>
        <taxon>Streptophyta</taxon>
        <taxon>Embryophyta</taxon>
        <taxon>Tracheophyta</taxon>
        <taxon>Spermatophyta</taxon>
        <taxon>Magnoliopsida</taxon>
        <taxon>eudicotyledons</taxon>
        <taxon>Gunneridae</taxon>
        <taxon>Pentapetalae</taxon>
        <taxon>rosids</taxon>
        <taxon>fabids</taxon>
        <taxon>Fabales</taxon>
        <taxon>Fabaceae</taxon>
        <taxon>Papilionoideae</taxon>
        <taxon>50 kb inversion clade</taxon>
        <taxon>dalbergioids sensu lato</taxon>
        <taxon>Dalbergieae</taxon>
        <taxon>Pterocarpus clade</taxon>
        <taxon>Arachis</taxon>
    </lineage>
</organism>
<feature type="compositionally biased region" description="Low complexity" evidence="1">
    <location>
        <begin position="243"/>
        <end position="255"/>
    </location>
</feature>
<dbReference type="AlphaFoldDB" id="A0A445CWA4"/>
<evidence type="ECO:0008006" key="4">
    <source>
        <dbReference type="Google" id="ProtNLM"/>
    </source>
</evidence>
<dbReference type="EMBL" id="SDMP01000006">
    <property type="protein sequence ID" value="RYR55202.1"/>
    <property type="molecule type" value="Genomic_DNA"/>
</dbReference>
<evidence type="ECO:0000256" key="1">
    <source>
        <dbReference type="SAM" id="MobiDB-lite"/>
    </source>
</evidence>